<gene>
    <name evidence="1" type="ORF">J437_LFUL016675</name>
</gene>
<dbReference type="PANTHER" id="PTHR46060:SF1">
    <property type="entry name" value="MARINER MOS1 TRANSPOSASE-LIKE PROTEIN"/>
    <property type="match status" value="1"/>
</dbReference>
<reference evidence="1" key="1">
    <citation type="submission" date="2013-04" db="EMBL/GenBank/DDBJ databases">
        <authorList>
            <person name="Qu J."/>
            <person name="Murali S.C."/>
            <person name="Bandaranaike D."/>
            <person name="Bellair M."/>
            <person name="Blankenburg K."/>
            <person name="Chao H."/>
            <person name="Dinh H."/>
            <person name="Doddapaneni H."/>
            <person name="Downs B."/>
            <person name="Dugan-Rocha S."/>
            <person name="Elkadiri S."/>
            <person name="Gnanaolivu R.D."/>
            <person name="Hernandez B."/>
            <person name="Javaid M."/>
            <person name="Jayaseelan J.C."/>
            <person name="Lee S."/>
            <person name="Li M."/>
            <person name="Ming W."/>
            <person name="Munidasa M."/>
            <person name="Muniz J."/>
            <person name="Nguyen L."/>
            <person name="Ongeri F."/>
            <person name="Osuji N."/>
            <person name="Pu L.-L."/>
            <person name="Puazo M."/>
            <person name="Qu C."/>
            <person name="Quiroz J."/>
            <person name="Raj R."/>
            <person name="Weissenberger G."/>
            <person name="Xin Y."/>
            <person name="Zou X."/>
            <person name="Han Y."/>
            <person name="Richards S."/>
            <person name="Worley K."/>
            <person name="Muzny D."/>
            <person name="Gibbs R."/>
        </authorList>
    </citation>
    <scope>NUCLEOTIDE SEQUENCE</scope>
    <source>
        <strain evidence="1">Sampled in the wild</strain>
    </source>
</reference>
<evidence type="ECO:0000313" key="2">
    <source>
        <dbReference type="Proteomes" id="UP000792457"/>
    </source>
</evidence>
<reference evidence="1" key="2">
    <citation type="submission" date="2017-10" db="EMBL/GenBank/DDBJ databases">
        <title>Ladona fulva Genome sequencing and assembly.</title>
        <authorList>
            <person name="Murali S."/>
            <person name="Richards S."/>
            <person name="Bandaranaike D."/>
            <person name="Bellair M."/>
            <person name="Blankenburg K."/>
            <person name="Chao H."/>
            <person name="Dinh H."/>
            <person name="Doddapaneni H."/>
            <person name="Dugan-Rocha S."/>
            <person name="Elkadiri S."/>
            <person name="Gnanaolivu R."/>
            <person name="Hernandez B."/>
            <person name="Skinner E."/>
            <person name="Javaid M."/>
            <person name="Lee S."/>
            <person name="Li M."/>
            <person name="Ming W."/>
            <person name="Munidasa M."/>
            <person name="Muniz J."/>
            <person name="Nguyen L."/>
            <person name="Hughes D."/>
            <person name="Osuji N."/>
            <person name="Pu L.-L."/>
            <person name="Puazo M."/>
            <person name="Qu C."/>
            <person name="Quiroz J."/>
            <person name="Raj R."/>
            <person name="Weissenberger G."/>
            <person name="Xin Y."/>
            <person name="Zou X."/>
            <person name="Han Y."/>
            <person name="Worley K."/>
            <person name="Muzny D."/>
            <person name="Gibbs R."/>
        </authorList>
    </citation>
    <scope>NUCLEOTIDE SEQUENCE</scope>
    <source>
        <strain evidence="1">Sampled in the wild</strain>
    </source>
</reference>
<accession>A0A8K0KLW8</accession>
<name>A0A8K0KLW8_LADFU</name>
<dbReference type="Proteomes" id="UP000792457">
    <property type="component" value="Unassembled WGS sequence"/>
</dbReference>
<dbReference type="PANTHER" id="PTHR46060">
    <property type="entry name" value="MARINER MOS1 TRANSPOSASE-LIKE PROTEIN"/>
    <property type="match status" value="1"/>
</dbReference>
<dbReference type="Gene3D" id="3.30.420.10">
    <property type="entry name" value="Ribonuclease H-like superfamily/Ribonuclease H"/>
    <property type="match status" value="1"/>
</dbReference>
<organism evidence="1 2">
    <name type="scientific">Ladona fulva</name>
    <name type="common">Scarce chaser dragonfly</name>
    <name type="synonym">Libellula fulva</name>
    <dbReference type="NCBI Taxonomy" id="123851"/>
    <lineage>
        <taxon>Eukaryota</taxon>
        <taxon>Metazoa</taxon>
        <taxon>Ecdysozoa</taxon>
        <taxon>Arthropoda</taxon>
        <taxon>Hexapoda</taxon>
        <taxon>Insecta</taxon>
        <taxon>Pterygota</taxon>
        <taxon>Palaeoptera</taxon>
        <taxon>Odonata</taxon>
        <taxon>Epiprocta</taxon>
        <taxon>Anisoptera</taxon>
        <taxon>Libelluloidea</taxon>
        <taxon>Libellulidae</taxon>
        <taxon>Ladona</taxon>
    </lineage>
</organism>
<sequence>MKASKEEQREEKSLQDDLCSGQAHRAITPDVIARIDGLIWENRRITQKEIRVQVGISHGSVHAIIKGRSSEKFARRDEMWCHHFVSESKQQSQQWKHLNSPRPKKSKAVHMSSGKVMMTFFFDFRGPLLVEFLEHGATINAKHYAGRLQKL</sequence>
<comment type="caution">
    <text evidence="1">The sequence shown here is derived from an EMBL/GenBank/DDBJ whole genome shotgun (WGS) entry which is preliminary data.</text>
</comment>
<dbReference type="InterPro" id="IPR001888">
    <property type="entry name" value="Transposase_1"/>
</dbReference>
<evidence type="ECO:0000313" key="1">
    <source>
        <dbReference type="EMBL" id="KAG8237736.1"/>
    </source>
</evidence>
<keyword evidence="2" id="KW-1185">Reference proteome</keyword>
<dbReference type="Pfam" id="PF01359">
    <property type="entry name" value="Transposase_1"/>
    <property type="match status" value="1"/>
</dbReference>
<evidence type="ECO:0008006" key="3">
    <source>
        <dbReference type="Google" id="ProtNLM"/>
    </source>
</evidence>
<proteinExistence type="predicted"/>
<dbReference type="OrthoDB" id="10017160at2759"/>
<dbReference type="AlphaFoldDB" id="A0A8K0KLW8"/>
<dbReference type="EMBL" id="KZ309219">
    <property type="protein sequence ID" value="KAG8237736.1"/>
    <property type="molecule type" value="Genomic_DNA"/>
</dbReference>
<dbReference type="InterPro" id="IPR052709">
    <property type="entry name" value="Transposase-MT_Hybrid"/>
</dbReference>
<dbReference type="GO" id="GO:0003676">
    <property type="term" value="F:nucleic acid binding"/>
    <property type="evidence" value="ECO:0007669"/>
    <property type="project" value="InterPro"/>
</dbReference>
<dbReference type="InterPro" id="IPR036397">
    <property type="entry name" value="RNaseH_sf"/>
</dbReference>
<protein>
    <recommendedName>
        <fullName evidence="3">Transposase</fullName>
    </recommendedName>
</protein>